<dbReference type="Pfam" id="PF08646">
    <property type="entry name" value="Rep_fac-A_C"/>
    <property type="match status" value="1"/>
</dbReference>
<dbReference type="Proteomes" id="UP000554482">
    <property type="component" value="Unassembled WGS sequence"/>
</dbReference>
<feature type="domain" description="Replication factor A C-terminal" evidence="1">
    <location>
        <begin position="6"/>
        <end position="139"/>
    </location>
</feature>
<evidence type="ECO:0000313" key="2">
    <source>
        <dbReference type="EMBL" id="KAF5206817.1"/>
    </source>
</evidence>
<reference evidence="2 3" key="1">
    <citation type="submission" date="2020-06" db="EMBL/GenBank/DDBJ databases">
        <title>Transcriptomic and genomic resources for Thalictrum thalictroides and T. hernandezii: Facilitating candidate gene discovery in an emerging model plant lineage.</title>
        <authorList>
            <person name="Arias T."/>
            <person name="Riano-Pachon D.M."/>
            <person name="Di Stilio V.S."/>
        </authorList>
    </citation>
    <scope>NUCLEOTIDE SEQUENCE [LARGE SCALE GENOMIC DNA]</scope>
    <source>
        <strain evidence="3">cv. WT478/WT964</strain>
        <tissue evidence="2">Leaves</tissue>
    </source>
</reference>
<protein>
    <recommendedName>
        <fullName evidence="1">Replication factor A C-terminal domain-containing protein</fullName>
    </recommendedName>
</protein>
<dbReference type="InterPro" id="IPR012340">
    <property type="entry name" value="NA-bd_OB-fold"/>
</dbReference>
<keyword evidence="3" id="KW-1185">Reference proteome</keyword>
<evidence type="ECO:0000313" key="3">
    <source>
        <dbReference type="Proteomes" id="UP000554482"/>
    </source>
</evidence>
<proteinExistence type="predicted"/>
<evidence type="ECO:0000259" key="1">
    <source>
        <dbReference type="Pfam" id="PF08646"/>
    </source>
</evidence>
<dbReference type="Gene3D" id="2.40.50.140">
    <property type="entry name" value="Nucleic acid-binding proteins"/>
    <property type="match status" value="1"/>
</dbReference>
<dbReference type="EMBL" id="JABWDY010002237">
    <property type="protein sequence ID" value="KAF5206817.1"/>
    <property type="molecule type" value="Genomic_DNA"/>
</dbReference>
<organism evidence="2 3">
    <name type="scientific">Thalictrum thalictroides</name>
    <name type="common">Rue-anemone</name>
    <name type="synonym">Anemone thalictroides</name>
    <dbReference type="NCBI Taxonomy" id="46969"/>
    <lineage>
        <taxon>Eukaryota</taxon>
        <taxon>Viridiplantae</taxon>
        <taxon>Streptophyta</taxon>
        <taxon>Embryophyta</taxon>
        <taxon>Tracheophyta</taxon>
        <taxon>Spermatophyta</taxon>
        <taxon>Magnoliopsida</taxon>
        <taxon>Ranunculales</taxon>
        <taxon>Ranunculaceae</taxon>
        <taxon>Thalictroideae</taxon>
        <taxon>Thalictrum</taxon>
    </lineage>
</organism>
<dbReference type="InterPro" id="IPR013955">
    <property type="entry name" value="Rep_factor-A_C"/>
</dbReference>
<dbReference type="PANTHER" id="PTHR47165:SF4">
    <property type="entry name" value="OS03G0429900 PROTEIN"/>
    <property type="match status" value="1"/>
</dbReference>
<dbReference type="SUPFAM" id="SSF50249">
    <property type="entry name" value="Nucleic acid-binding proteins"/>
    <property type="match status" value="1"/>
</dbReference>
<name>A0A7J6XCU6_THATH</name>
<dbReference type="PANTHER" id="PTHR47165">
    <property type="entry name" value="OS03G0429900 PROTEIN"/>
    <property type="match status" value="1"/>
</dbReference>
<dbReference type="AlphaFoldDB" id="A0A7J6XCU6"/>
<gene>
    <name evidence="2" type="ORF">FRX31_003596</name>
</gene>
<sequence>ILEYKCTVKILQVLSKKNWHYIACNKCHGKTKLEPGNVRICQNHPDLEDNGYELYKITMDVEDEIGQAIITGFGDSIRNLIGISVNDMIQINIQENGVEQIGRLFDELVGKTTTVLIQLNDWNLQNSEATSYTVKTTTEIPEIKSLANSLLKSHQLGPHTPMKKERRRVINVDNEPDEVSSKRQKYIKKEPEEWPLFLKGLLKFRNPGKCQSSGLIFFHL</sequence>
<comment type="caution">
    <text evidence="2">The sequence shown here is derived from an EMBL/GenBank/DDBJ whole genome shotgun (WGS) entry which is preliminary data.</text>
</comment>
<accession>A0A7J6XCU6</accession>
<feature type="non-terminal residue" evidence="2">
    <location>
        <position position="1"/>
    </location>
</feature>
<dbReference type="OrthoDB" id="1090048at2759"/>